<dbReference type="OrthoDB" id="425619at2759"/>
<dbReference type="AlphaFoldDB" id="A0A3M7QKY8"/>
<organism evidence="2 3">
    <name type="scientific">Brachionus plicatilis</name>
    <name type="common">Marine rotifer</name>
    <name type="synonym">Brachionus muelleri</name>
    <dbReference type="NCBI Taxonomy" id="10195"/>
    <lineage>
        <taxon>Eukaryota</taxon>
        <taxon>Metazoa</taxon>
        <taxon>Spiralia</taxon>
        <taxon>Gnathifera</taxon>
        <taxon>Rotifera</taxon>
        <taxon>Eurotatoria</taxon>
        <taxon>Monogononta</taxon>
        <taxon>Pseudotrocha</taxon>
        <taxon>Ploima</taxon>
        <taxon>Brachionidae</taxon>
        <taxon>Brachionus</taxon>
    </lineage>
</organism>
<keyword evidence="3" id="KW-1185">Reference proteome</keyword>
<proteinExistence type="predicted"/>
<accession>A0A3M7QKY8</accession>
<dbReference type="InterPro" id="IPR041588">
    <property type="entry name" value="Integrase_H2C2"/>
</dbReference>
<dbReference type="STRING" id="10195.A0A3M7QKY8"/>
<dbReference type="Pfam" id="PF17921">
    <property type="entry name" value="Integrase_H2C2"/>
    <property type="match status" value="1"/>
</dbReference>
<sequence>MAKLQKEDAEIQELIRMFKSRKLNGYCLEDGILFKYRKNRTGKRFKQLVVPNKLRKDILELCHDNFTGAHLGQKKTWIKLSNRFFWPNSYNEYKRKPVTYNVGDQERVKLPQTRIGLKKKLRNDLWSEPLKITKLKEANRMCDPDKIRNLVTVTKSGRMSKPRFQIEGVKIYF</sequence>
<evidence type="ECO:0000313" key="2">
    <source>
        <dbReference type="EMBL" id="RNA11645.1"/>
    </source>
</evidence>
<dbReference type="Gene3D" id="1.10.340.70">
    <property type="match status" value="1"/>
</dbReference>
<name>A0A3M7QKY8_BRAPC</name>
<dbReference type="Proteomes" id="UP000276133">
    <property type="component" value="Unassembled WGS sequence"/>
</dbReference>
<protein>
    <submittedName>
        <fullName evidence="2">Transposon Ty3-I Gag-Pol poly</fullName>
    </submittedName>
</protein>
<evidence type="ECO:0000259" key="1">
    <source>
        <dbReference type="Pfam" id="PF17921"/>
    </source>
</evidence>
<reference evidence="2 3" key="1">
    <citation type="journal article" date="2018" name="Sci. Rep.">
        <title>Genomic signatures of local adaptation to the degree of environmental predictability in rotifers.</title>
        <authorList>
            <person name="Franch-Gras L."/>
            <person name="Hahn C."/>
            <person name="Garcia-Roger E.M."/>
            <person name="Carmona M.J."/>
            <person name="Serra M."/>
            <person name="Gomez A."/>
        </authorList>
    </citation>
    <scope>NUCLEOTIDE SEQUENCE [LARGE SCALE GENOMIC DNA]</scope>
    <source>
        <strain evidence="2">HYR1</strain>
    </source>
</reference>
<feature type="domain" description="Integrase zinc-binding" evidence="1">
    <location>
        <begin position="50"/>
        <end position="92"/>
    </location>
</feature>
<dbReference type="FunFam" id="1.10.340.70:FF:000001">
    <property type="entry name" value="Retrovirus-related Pol polyprotein from transposon gypsy-like Protein"/>
    <property type="match status" value="1"/>
</dbReference>
<dbReference type="EMBL" id="REGN01005900">
    <property type="protein sequence ID" value="RNA11645.1"/>
    <property type="molecule type" value="Genomic_DNA"/>
</dbReference>
<gene>
    <name evidence="2" type="ORF">BpHYR1_027234</name>
</gene>
<evidence type="ECO:0000313" key="3">
    <source>
        <dbReference type="Proteomes" id="UP000276133"/>
    </source>
</evidence>
<comment type="caution">
    <text evidence="2">The sequence shown here is derived from an EMBL/GenBank/DDBJ whole genome shotgun (WGS) entry which is preliminary data.</text>
</comment>